<evidence type="ECO:0000313" key="6">
    <source>
        <dbReference type="Proteomes" id="UP000638986"/>
    </source>
</evidence>
<dbReference type="InterPro" id="IPR011335">
    <property type="entry name" value="Restrct_endonuc-II-like"/>
</dbReference>
<accession>A0A2X2BYT7</accession>
<dbReference type="Gene3D" id="3.90.320.10">
    <property type="match status" value="1"/>
</dbReference>
<proteinExistence type="predicted"/>
<dbReference type="Proteomes" id="UP000250443">
    <property type="component" value="Unassembled WGS sequence"/>
</dbReference>
<feature type="domain" description="YqaJ viral recombinase" evidence="2">
    <location>
        <begin position="38"/>
        <end position="140"/>
    </location>
</feature>
<evidence type="ECO:0000256" key="1">
    <source>
        <dbReference type="SAM" id="MobiDB-lite"/>
    </source>
</evidence>
<evidence type="ECO:0000313" key="5">
    <source>
        <dbReference type="Proteomes" id="UP000250443"/>
    </source>
</evidence>
<dbReference type="RefSeq" id="WP_010799622.1">
    <property type="nucleotide sequence ID" value="NZ_JAAMQY010000010.1"/>
</dbReference>
<evidence type="ECO:0000313" key="3">
    <source>
        <dbReference type="EMBL" id="MBH3440921.1"/>
    </source>
</evidence>
<dbReference type="Pfam" id="PF09588">
    <property type="entry name" value="YqaJ"/>
    <property type="match status" value="1"/>
</dbReference>
<dbReference type="AlphaFoldDB" id="A0A2X2BYT7"/>
<feature type="region of interest" description="Disordered" evidence="1">
    <location>
        <begin position="473"/>
        <end position="495"/>
    </location>
</feature>
<protein>
    <submittedName>
        <fullName evidence="3">YqaJ viral recombinase family protein</fullName>
    </submittedName>
</protein>
<organism evidence="4 5">
    <name type="scientific">Pseudomonas luteola</name>
    <dbReference type="NCBI Taxonomy" id="47886"/>
    <lineage>
        <taxon>Bacteria</taxon>
        <taxon>Pseudomonadati</taxon>
        <taxon>Pseudomonadota</taxon>
        <taxon>Gammaproteobacteria</taxon>
        <taxon>Pseudomonadales</taxon>
        <taxon>Pseudomonadaceae</taxon>
        <taxon>Pseudomonas</taxon>
    </lineage>
</organism>
<feature type="compositionally biased region" description="Basic and acidic residues" evidence="1">
    <location>
        <begin position="473"/>
        <end position="484"/>
    </location>
</feature>
<reference evidence="3 6" key="2">
    <citation type="submission" date="2020-11" db="EMBL/GenBank/DDBJ databases">
        <title>Enhanced detection system for hospital associated transmission using whole genome sequencing surveillance.</title>
        <authorList>
            <person name="Harrison L.H."/>
            <person name="Van Tyne D."/>
            <person name="Marsh J.W."/>
            <person name="Griffith M.P."/>
            <person name="Snyder D.J."/>
            <person name="Cooper V.S."/>
            <person name="Mustapha M."/>
        </authorList>
    </citation>
    <scope>NUCLEOTIDE SEQUENCE [LARGE SCALE GENOMIC DNA]</scope>
    <source>
        <strain evidence="3 6">PSB00013</strain>
    </source>
</reference>
<dbReference type="EMBL" id="UAUF01000002">
    <property type="protein sequence ID" value="SPY99978.1"/>
    <property type="molecule type" value="Genomic_DNA"/>
</dbReference>
<sequence>MLLKQTLESLPQAALIRQEDATRWLEGVMRWHADRAPWHAKRLGGIGGSEMGAVIRGIQNLKGKGGFSNLQQVVESKLMMRLPSFETAHMRRGNALEHLARLSFLYRYQATQDTNALTSIASAKQREGYEWCIGNPDDFVIINGKRFLNDYKVPSTYTDDIDFDYEVQLHHYHLQARFAGIKVEGLLLTKLDLAPEIAASLVQKIHSLSQPDLHDLAKSIAKLDMPGFRVVSHVVDIKRDMHLDILDCGYHCWNEFVLKGQVPSLSNNEKLELDELALFDVAQYQYQYALAKAGISHLEKVLQKASEGLTGRLQDVDIEDKEFPLSIVKIAPNGRDKERVIQEALARGATETELASEERKYSIVALIEEIKRLNGNPDAEHLYSSSLDIAKADAYLRAAGVDLRDFNKPGISLRLSTKKQDKEMAGVFERSAATVLEQWMDENSPCNQHVDGMDAIEEPFREATGTLQEAFADAHREGSHEITSTKRPTRSAGMR</sequence>
<reference evidence="4 5" key="1">
    <citation type="submission" date="2018-06" db="EMBL/GenBank/DDBJ databases">
        <authorList>
            <consortium name="Pathogen Informatics"/>
            <person name="Doyle S."/>
        </authorList>
    </citation>
    <scope>NUCLEOTIDE SEQUENCE [LARGE SCALE GENOMIC DNA]</scope>
    <source>
        <strain evidence="4 5">NCTC11842</strain>
    </source>
</reference>
<dbReference type="InterPro" id="IPR011604">
    <property type="entry name" value="PDDEXK-like_dom_sf"/>
</dbReference>
<evidence type="ECO:0000313" key="4">
    <source>
        <dbReference type="EMBL" id="SPY99978.1"/>
    </source>
</evidence>
<evidence type="ECO:0000259" key="2">
    <source>
        <dbReference type="Pfam" id="PF09588"/>
    </source>
</evidence>
<dbReference type="SUPFAM" id="SSF52980">
    <property type="entry name" value="Restriction endonuclease-like"/>
    <property type="match status" value="1"/>
</dbReference>
<name>A0A2X2BYT7_PSELU</name>
<dbReference type="Proteomes" id="UP000638986">
    <property type="component" value="Unassembled WGS sequence"/>
</dbReference>
<gene>
    <name evidence="3" type="ORF">I5Q09_19750</name>
    <name evidence="4" type="ORF">NCTC11842_00123</name>
</gene>
<dbReference type="InterPro" id="IPR019080">
    <property type="entry name" value="YqaJ_viral_recombinase"/>
</dbReference>
<dbReference type="EMBL" id="JADTXM010000015">
    <property type="protein sequence ID" value="MBH3440921.1"/>
    <property type="molecule type" value="Genomic_DNA"/>
</dbReference>